<name>A0ABP9YWE7_9FUNG</name>
<feature type="signal peptide" evidence="9">
    <location>
        <begin position="1"/>
        <end position="22"/>
    </location>
</feature>
<feature type="transmembrane region" description="Helical" evidence="8">
    <location>
        <begin position="134"/>
        <end position="151"/>
    </location>
</feature>
<feature type="transmembrane region" description="Helical" evidence="8">
    <location>
        <begin position="243"/>
        <end position="269"/>
    </location>
</feature>
<evidence type="ECO:0000256" key="1">
    <source>
        <dbReference type="ARBA" id="ARBA00004141"/>
    </source>
</evidence>
<feature type="compositionally biased region" description="Basic and acidic residues" evidence="7">
    <location>
        <begin position="329"/>
        <end position="340"/>
    </location>
</feature>
<proteinExistence type="inferred from homology"/>
<feature type="chain" id="PRO_5046927282" description="Transmembrane protein 198" evidence="9">
    <location>
        <begin position="23"/>
        <end position="350"/>
    </location>
</feature>
<evidence type="ECO:0000256" key="8">
    <source>
        <dbReference type="SAM" id="Phobius"/>
    </source>
</evidence>
<evidence type="ECO:0000256" key="2">
    <source>
        <dbReference type="ARBA" id="ARBA00006244"/>
    </source>
</evidence>
<feature type="transmembrane region" description="Helical" evidence="8">
    <location>
        <begin position="217"/>
        <end position="236"/>
    </location>
</feature>
<evidence type="ECO:0000313" key="12">
    <source>
        <dbReference type="Proteomes" id="UP001473302"/>
    </source>
</evidence>
<keyword evidence="3 8" id="KW-0812">Transmembrane</keyword>
<comment type="similarity">
    <text evidence="2">Belongs to the TMEM198 family.</text>
</comment>
<dbReference type="PANTHER" id="PTHR31247:SF5">
    <property type="entry name" value="DUF4203 DOMAIN-CONTAINING PROTEIN"/>
    <property type="match status" value="1"/>
</dbReference>
<evidence type="ECO:0000313" key="11">
    <source>
        <dbReference type="EMBL" id="GAA5811159.1"/>
    </source>
</evidence>
<evidence type="ECO:0000256" key="6">
    <source>
        <dbReference type="ARBA" id="ARBA00049737"/>
    </source>
</evidence>
<dbReference type="Proteomes" id="UP001473302">
    <property type="component" value="Unassembled WGS sequence"/>
</dbReference>
<accession>A0ABP9YWE7</accession>
<dbReference type="Pfam" id="PF13886">
    <property type="entry name" value="TM7S3_TM198"/>
    <property type="match status" value="1"/>
</dbReference>
<organism evidence="11 12">
    <name type="scientific">Mucor flavus</name>
    <dbReference type="NCBI Taxonomy" id="439312"/>
    <lineage>
        <taxon>Eukaryota</taxon>
        <taxon>Fungi</taxon>
        <taxon>Fungi incertae sedis</taxon>
        <taxon>Mucoromycota</taxon>
        <taxon>Mucoromycotina</taxon>
        <taxon>Mucoromycetes</taxon>
        <taxon>Mucorales</taxon>
        <taxon>Mucorineae</taxon>
        <taxon>Mucoraceae</taxon>
        <taxon>Mucor</taxon>
    </lineage>
</organism>
<dbReference type="InterPro" id="IPR040236">
    <property type="entry name" value="TMEM198"/>
</dbReference>
<keyword evidence="12" id="KW-1185">Reference proteome</keyword>
<keyword evidence="4 8" id="KW-1133">Transmembrane helix</keyword>
<evidence type="ECO:0000256" key="5">
    <source>
        <dbReference type="ARBA" id="ARBA00023136"/>
    </source>
</evidence>
<protein>
    <recommendedName>
        <fullName evidence="6">Transmembrane protein 198</fullName>
    </recommendedName>
</protein>
<feature type="region of interest" description="Disordered" evidence="7">
    <location>
        <begin position="48"/>
        <end position="87"/>
    </location>
</feature>
<dbReference type="PANTHER" id="PTHR31247">
    <property type="entry name" value="TRANSMEMBRANE PROTEIN 198 FAMILY MEMBER"/>
    <property type="match status" value="1"/>
</dbReference>
<feature type="compositionally biased region" description="Basic and acidic residues" evidence="7">
    <location>
        <begin position="61"/>
        <end position="73"/>
    </location>
</feature>
<feature type="region of interest" description="Disordered" evidence="7">
    <location>
        <begin position="329"/>
        <end position="350"/>
    </location>
</feature>
<feature type="transmembrane region" description="Helical" evidence="8">
    <location>
        <begin position="188"/>
        <end position="205"/>
    </location>
</feature>
<feature type="domain" description="TM7S3/TM198-like" evidence="10">
    <location>
        <begin position="112"/>
        <end position="309"/>
    </location>
</feature>
<keyword evidence="5 8" id="KW-0472">Membrane</keyword>
<evidence type="ECO:0000256" key="9">
    <source>
        <dbReference type="SAM" id="SignalP"/>
    </source>
</evidence>
<evidence type="ECO:0000259" key="10">
    <source>
        <dbReference type="Pfam" id="PF13886"/>
    </source>
</evidence>
<dbReference type="EMBL" id="BAABUK010000009">
    <property type="protein sequence ID" value="GAA5811159.1"/>
    <property type="molecule type" value="Genomic_DNA"/>
</dbReference>
<keyword evidence="9" id="KW-0732">Signal</keyword>
<evidence type="ECO:0000256" key="4">
    <source>
        <dbReference type="ARBA" id="ARBA00022989"/>
    </source>
</evidence>
<dbReference type="InterPro" id="IPR025256">
    <property type="entry name" value="TM7S3/TM198-like_dom"/>
</dbReference>
<evidence type="ECO:0000256" key="7">
    <source>
        <dbReference type="SAM" id="MobiDB-lite"/>
    </source>
</evidence>
<evidence type="ECO:0000256" key="3">
    <source>
        <dbReference type="ARBA" id="ARBA00022692"/>
    </source>
</evidence>
<feature type="transmembrane region" description="Helical" evidence="8">
    <location>
        <begin position="289"/>
        <end position="311"/>
    </location>
</feature>
<sequence>MLPKWLLFFTFILVLTLSSIDGQPTPTSIVKRQESDVIDYHRTGITRTSTQVPTETSSTGKGDKNDKNDEGDNSKNNGSDHTPKPIPAQTAPWFVAVYGTESGISKVMACLGAILIVLGLFLCSMGFRMFRPMLCVMGLLTFGSMTWIGLANCRPSDGYPSDTILMIVVPVCVGLVGAGAFYFLWNIALYLVCAFGGFIFAIFVLSWRGDLLIEHPIGRPCFLGGMALLAGIVTFFSLRPMLFFATSFVGAYIFMFGVDCLSRSGLIAGPQALLNRNPSHTIEYAMNKFIYVMLAMIIVMFLMSMAWQMLFNAAHHLGMHIVAAAKGKPAHDEAKEEGEGGRPPSTAPTS</sequence>
<feature type="transmembrane region" description="Helical" evidence="8">
    <location>
        <begin position="163"/>
        <end position="183"/>
    </location>
</feature>
<reference evidence="11 12" key="1">
    <citation type="submission" date="2024-04" db="EMBL/GenBank/DDBJ databases">
        <title>genome sequences of Mucor flavus KT1a and Helicostylum pulchrum KT1b strains isolated from the surface of a dry-aged beef.</title>
        <authorList>
            <person name="Toyotome T."/>
            <person name="Hosono M."/>
            <person name="Torimaru M."/>
            <person name="Fukuda K."/>
            <person name="Mikami N."/>
        </authorList>
    </citation>
    <scope>NUCLEOTIDE SEQUENCE [LARGE SCALE GENOMIC DNA]</scope>
    <source>
        <strain evidence="11 12">KT1a</strain>
    </source>
</reference>
<feature type="compositionally biased region" description="Polar residues" evidence="7">
    <location>
        <begin position="48"/>
        <end position="59"/>
    </location>
</feature>
<comment type="caution">
    <text evidence="11">The sequence shown here is derived from an EMBL/GenBank/DDBJ whole genome shotgun (WGS) entry which is preliminary data.</text>
</comment>
<feature type="transmembrane region" description="Helical" evidence="8">
    <location>
        <begin position="103"/>
        <end position="122"/>
    </location>
</feature>
<comment type="subcellular location">
    <subcellularLocation>
        <location evidence="1">Membrane</location>
        <topology evidence="1">Multi-pass membrane protein</topology>
    </subcellularLocation>
</comment>
<gene>
    <name evidence="11" type="ORF">MFLAVUS_004589</name>
</gene>